<feature type="domain" description="GIT Spa2 homology (SHD)" evidence="20">
    <location>
        <begin position="1057"/>
        <end position="1087"/>
    </location>
</feature>
<feature type="compositionally biased region" description="Gly residues" evidence="18">
    <location>
        <begin position="1437"/>
        <end position="1447"/>
    </location>
</feature>
<dbReference type="Gene3D" id="1.20.120.330">
    <property type="entry name" value="Nucleotidyltransferases domain 2"/>
    <property type="match status" value="1"/>
</dbReference>
<keyword evidence="9" id="KW-0067">ATP-binding</keyword>
<dbReference type="Gene3D" id="1.10.287.1490">
    <property type="match status" value="1"/>
</dbReference>
<evidence type="ECO:0000256" key="17">
    <source>
        <dbReference type="ARBA" id="ARBA00064205"/>
    </source>
</evidence>
<sequence length="1828" mass="200522">MSLYGPLASKQVRPQRLAVHLSLPGSSEGVYLGWTGMASASSLSKWQHGAQAAAEALDTIEIDPQIAQSYRFKDGATVEIGLVHNLPIATNVETEPLSADDWEILASFGLTFVFRAVAVGQEISVWALGRSRVQFRVVSTKPEGQAVLLGPDTEVAIAPKLRPPPKPSSTQPKKTSPKDSVKVPEVQSDKDLPVKAADSFPLSLRALPTRLLPPVSFDSSGVEVHISAEDTQYLYPKSNDIPCTHAWLVRIRPPRAVREFDNHGAPAKKAAPPPVLLQKNKQKQPEKQPVPGVLARVKVNESVVVGHAVVCGLENRIQEWDTIQLTPSEQPEAQASQSNSPRQSASPSSYPAPDEKNELAGVDTILTDCHNFFVRTFMQTEAFGTAGDSNLPGLLLCGAPGSGRTSVAREVAKRLESDPRMHACVVYVDLAQIADQHTSVLLSKFKIWRAVAAWRQPSVLILDNLDKVVSAEVEHADSSRARHLAEHFLDVFAVSPVPGVALLASCQAPSALHPLLSTSHVFSQKIQLRAPDKAARRDIIARIVNRRLATSDLSTDSLKPLNFVALATDTEGYSATDLQDLVGRAVHAAAVRCAASDPGSSPVLLPVDFAKAQEDFVPLTLRGVKLQKSEVSWTDIGGLHETRRVLRETLEWPTKYGAIFAKCPLRLRSGLLLYGYPGCGKTLLASAVAKECGLNFISVKGPELLNKYIGQSEQSVRDIFDRASAAKPCVLFLDEFDSIAPKRGHDSTGVTDRVVNQMLTQMDGAEGLDGVYVLAATSRPDLIDPALLRPGRLDKSLLCHMPAEDERREILEAVSRKFNLGSDVDLREIAQRTEGFSGADLQALVYNAQLEVVHEELAAKSQELATKASSNRPDEKVKVEVIGGTTMTRAETAALEKRVANMFASRAPRSLRKKDKTKTESTGEKRRNQITLAHLERSLQNHRPSVSPEERSRLQTIYDAFQSDRTGEHRVPPGLSGQPAMATARRAPSPSASTTYSGISNYRSDSYRTGSSTTLRSNGPAANAPDSRAVAKTHFEELKKSLQDHMLREPQNSRANAREKLTRLTRQQFQELSTDVYDELMRRNENEKGGAETPFLPVRDDFHPKRNQARQKLATLPPIRFKDLSSDVFYELGRRYPEFKEPEILPDVPDTPQSEYDPPTPELVGGRGPNRQGSRDQSFSAGGGSGSDRRKPSQDDYGSRRRPSEDESRRQQSTDELYRRPSQDSQIGRRPSQDKPSGMASSSYVTPNKSTIAEEEIQVPYGRDEGTEDEDYDDRDDAIRRLGSDDDRTTHVKKSSQGGLNALGFSLLSTPLSPTSDDGTQTNGLNGRATSDYYEKMSFGRASVTSSQGGNGDGRRGEIEEVRKEYEFKIATMQSKLATFEDRARSDNDRIRSLENELRDLADRERDLRRTLSDRDTEVRKLRERCEQLEEDLQDQGGQGEGGGNGGAATEQLRREMQSLLEDLREMAASREDLAAERDADSRTIRELSSQVQEYKRKYEAAKTELRGLKATSQLYVQQPPSISKQDQLPISERGGIVDVHITEFQSAIDTMLMAGRSSTPSTALTAMKAVVTSVSAIADDVESYVRHQRVPSEHENAIQLVERLRATLGNLVAAARTHAMSFGTSPVSLLDAAASHVSTTVTALVREVLVRRDDGRRSSTTNNWTHLENELKRPLSDRSSSVGSPQNPAIFDTPLQTASTNGGVISDVEGADEGWEELKPYLEAQSESIAFSIQALLSAIRTGAQGPDINGHLTQIITIVSSITAVTKDSLPRSSVRQGTEIVAQLTEQCGRLSELQGRAELTKQDRQTMASNAFGVAKAMKELMKL</sequence>
<dbReference type="CDD" id="cd00009">
    <property type="entry name" value="AAA"/>
    <property type="match status" value="1"/>
</dbReference>
<dbReference type="OrthoDB" id="2187at2759"/>
<feature type="region of interest" description="Disordered" evidence="18">
    <location>
        <begin position="965"/>
        <end position="1027"/>
    </location>
</feature>
<feature type="compositionally biased region" description="Basic and acidic residues" evidence="18">
    <location>
        <begin position="1668"/>
        <end position="1677"/>
    </location>
</feature>
<comment type="subunit">
    <text evidence="17">Interacts with PEX6; forming the PEX1-PEX6 AAA ATPase complex, which is composed of a heterohexamer formed by a trimer of PEX1-PEX6 dimers.</text>
</comment>
<feature type="compositionally biased region" description="Polar residues" evidence="18">
    <location>
        <begin position="1171"/>
        <end position="1180"/>
    </location>
</feature>
<feature type="compositionally biased region" description="Basic and acidic residues" evidence="18">
    <location>
        <begin position="1187"/>
        <end position="1222"/>
    </location>
</feature>
<keyword evidence="7" id="KW-0547">Nucleotide-binding</keyword>
<proteinExistence type="inferred from homology"/>
<dbReference type="SUPFAM" id="SSF52540">
    <property type="entry name" value="P-loop containing nucleoside triphosphate hydrolases"/>
    <property type="match status" value="2"/>
</dbReference>
<dbReference type="GO" id="GO:0005524">
    <property type="term" value="F:ATP binding"/>
    <property type="evidence" value="ECO:0007669"/>
    <property type="project" value="UniProtKB-KW"/>
</dbReference>
<keyword evidence="12" id="KW-0576">Peroxisome</keyword>
<evidence type="ECO:0000256" key="11">
    <source>
        <dbReference type="ARBA" id="ARBA00023136"/>
    </source>
</evidence>
<dbReference type="InterPro" id="IPR029067">
    <property type="entry name" value="CDC48_domain_2-like_sf"/>
</dbReference>
<feature type="region of interest" description="Disordered" evidence="18">
    <location>
        <begin position="1141"/>
        <end position="1328"/>
    </location>
</feature>
<dbReference type="GO" id="GO:0016558">
    <property type="term" value="P:protein import into peroxisome matrix"/>
    <property type="evidence" value="ECO:0007669"/>
    <property type="project" value="TreeGrafter"/>
</dbReference>
<dbReference type="PANTHER" id="PTHR23077:SF12">
    <property type="entry name" value="PEROXISOMAL ATPASE PEX1"/>
    <property type="match status" value="1"/>
</dbReference>
<dbReference type="Gene3D" id="3.10.330.10">
    <property type="match status" value="1"/>
</dbReference>
<dbReference type="Pfam" id="PF00004">
    <property type="entry name" value="AAA"/>
    <property type="match status" value="2"/>
</dbReference>
<dbReference type="Pfam" id="PF17862">
    <property type="entry name" value="AAA_lid_3"/>
    <property type="match status" value="1"/>
</dbReference>
<feature type="compositionally biased region" description="Acidic residues" evidence="18">
    <location>
        <begin position="1266"/>
        <end position="1276"/>
    </location>
</feature>
<feature type="compositionally biased region" description="Low complexity" evidence="18">
    <location>
        <begin position="979"/>
        <end position="995"/>
    </location>
</feature>
<evidence type="ECO:0000256" key="3">
    <source>
        <dbReference type="ARBA" id="ARBA00022448"/>
    </source>
</evidence>
<dbReference type="InterPro" id="IPR003959">
    <property type="entry name" value="ATPase_AAA_core"/>
</dbReference>
<dbReference type="Gene3D" id="3.40.50.300">
    <property type="entry name" value="P-loop containing nucleotide triphosphate hydrolases"/>
    <property type="match status" value="2"/>
</dbReference>
<evidence type="ECO:0000256" key="16">
    <source>
        <dbReference type="ARBA" id="ARBA00048778"/>
    </source>
</evidence>
<evidence type="ECO:0000256" key="18">
    <source>
        <dbReference type="SAM" id="MobiDB-lite"/>
    </source>
</evidence>
<evidence type="ECO:0000256" key="14">
    <source>
        <dbReference type="ARBA" id="ARBA00034532"/>
    </source>
</evidence>
<dbReference type="Pfam" id="PF08518">
    <property type="entry name" value="GIT_SHD"/>
    <property type="match status" value="2"/>
</dbReference>
<dbReference type="PROSITE" id="PS00674">
    <property type="entry name" value="AAA"/>
    <property type="match status" value="1"/>
</dbReference>
<evidence type="ECO:0000256" key="6">
    <source>
        <dbReference type="ARBA" id="ARBA00022737"/>
    </source>
</evidence>
<comment type="caution">
    <text evidence="21">The sequence shown here is derived from an EMBL/GenBank/DDBJ whole genome shotgun (WGS) entry which is preliminary data.</text>
</comment>
<dbReference type="GO" id="GO:0016887">
    <property type="term" value="F:ATP hydrolysis activity"/>
    <property type="evidence" value="ECO:0007669"/>
    <property type="project" value="InterPro"/>
</dbReference>
<evidence type="ECO:0000256" key="7">
    <source>
        <dbReference type="ARBA" id="ARBA00022741"/>
    </source>
</evidence>
<dbReference type="Proteomes" id="UP000383932">
    <property type="component" value="Unassembled WGS sequence"/>
</dbReference>
<feature type="region of interest" description="Disordered" evidence="18">
    <location>
        <begin position="906"/>
        <end position="930"/>
    </location>
</feature>
<evidence type="ECO:0000256" key="9">
    <source>
        <dbReference type="ARBA" id="ARBA00022840"/>
    </source>
</evidence>
<dbReference type="Gene3D" id="1.10.8.60">
    <property type="match status" value="2"/>
</dbReference>
<evidence type="ECO:0000259" key="19">
    <source>
        <dbReference type="SMART" id="SM00382"/>
    </source>
</evidence>
<dbReference type="EMBL" id="SSOP01000097">
    <property type="protein sequence ID" value="KAB5591599.1"/>
    <property type="molecule type" value="Genomic_DNA"/>
</dbReference>
<feature type="compositionally biased region" description="Basic and acidic residues" evidence="18">
    <location>
        <begin position="917"/>
        <end position="927"/>
    </location>
</feature>
<evidence type="ECO:0000256" key="13">
    <source>
        <dbReference type="ARBA" id="ARBA00032509"/>
    </source>
</evidence>
<feature type="region of interest" description="Disordered" evidence="18">
    <location>
        <begin position="1657"/>
        <end position="1686"/>
    </location>
</feature>
<evidence type="ECO:0000256" key="2">
    <source>
        <dbReference type="ARBA" id="ARBA00006914"/>
    </source>
</evidence>
<dbReference type="InterPro" id="IPR015342">
    <property type="entry name" value="PEX1-N_C-lobe"/>
</dbReference>
<feature type="compositionally biased region" description="Polar residues" evidence="18">
    <location>
        <begin position="1317"/>
        <end position="1328"/>
    </location>
</feature>
<dbReference type="PANTHER" id="PTHR23077">
    <property type="entry name" value="AAA-FAMILY ATPASE"/>
    <property type="match status" value="1"/>
</dbReference>
<feature type="compositionally biased region" description="Basic and acidic residues" evidence="18">
    <location>
        <begin position="176"/>
        <end position="188"/>
    </location>
</feature>
<name>A0A5N5QIY3_9AGAM</name>
<organism evidence="21 22">
    <name type="scientific">Ceratobasidium theobromae</name>
    <dbReference type="NCBI Taxonomy" id="1582974"/>
    <lineage>
        <taxon>Eukaryota</taxon>
        <taxon>Fungi</taxon>
        <taxon>Dikarya</taxon>
        <taxon>Basidiomycota</taxon>
        <taxon>Agaricomycotina</taxon>
        <taxon>Agaricomycetes</taxon>
        <taxon>Cantharellales</taxon>
        <taxon>Ceratobasidiaceae</taxon>
        <taxon>Ceratobasidium</taxon>
    </lineage>
</organism>
<feature type="compositionally biased region" description="Polar residues" evidence="18">
    <location>
        <begin position="1239"/>
        <end position="1251"/>
    </location>
</feature>
<evidence type="ECO:0000259" key="20">
    <source>
        <dbReference type="SMART" id="SM00555"/>
    </source>
</evidence>
<comment type="similarity">
    <text evidence="2">Belongs to the AAA ATPase family.</text>
</comment>
<evidence type="ECO:0000256" key="10">
    <source>
        <dbReference type="ARBA" id="ARBA00022927"/>
    </source>
</evidence>
<dbReference type="InterPro" id="IPR003593">
    <property type="entry name" value="AAA+_ATPase"/>
</dbReference>
<feature type="domain" description="AAA+ ATPase" evidence="19">
    <location>
        <begin position="390"/>
        <end position="532"/>
    </location>
</feature>
<dbReference type="InterPro" id="IPR041569">
    <property type="entry name" value="AAA_lid_3"/>
</dbReference>
<keyword evidence="3" id="KW-0813">Transport</keyword>
<dbReference type="CDD" id="cd19526">
    <property type="entry name" value="RecA-like_PEX1_r2"/>
    <property type="match status" value="1"/>
</dbReference>
<keyword evidence="22" id="KW-1185">Reference proteome</keyword>
<gene>
    <name evidence="21" type="ORF">CTheo_4947</name>
</gene>
<feature type="compositionally biased region" description="Low complexity" evidence="18">
    <location>
        <begin position="1306"/>
        <end position="1316"/>
    </location>
</feature>
<evidence type="ECO:0000256" key="15">
    <source>
        <dbReference type="ARBA" id="ARBA00046271"/>
    </source>
</evidence>
<keyword evidence="10" id="KW-0653">Protein transport</keyword>
<keyword evidence="5" id="KW-0962">Peroxisome biogenesis</keyword>
<dbReference type="SUPFAM" id="SSF54585">
    <property type="entry name" value="Cdc48 domain 2-like"/>
    <property type="match status" value="1"/>
</dbReference>
<keyword evidence="11" id="KW-0472">Membrane</keyword>
<dbReference type="InterPro" id="IPR056439">
    <property type="entry name" value="VBS_C3G9"/>
</dbReference>
<dbReference type="Pfam" id="PF09262">
    <property type="entry name" value="PEX-1N"/>
    <property type="match status" value="1"/>
</dbReference>
<dbReference type="FunFam" id="1.10.8.60:FF:000105">
    <property type="entry name" value="PeRoXisome assembly factor"/>
    <property type="match status" value="1"/>
</dbReference>
<keyword evidence="8" id="KW-0378">Hydrolase</keyword>
<dbReference type="InterPro" id="IPR022018">
    <property type="entry name" value="GIT1_C"/>
</dbReference>
<feature type="domain" description="AAA+ ATPase" evidence="19">
    <location>
        <begin position="667"/>
        <end position="802"/>
    </location>
</feature>
<dbReference type="InterPro" id="IPR003960">
    <property type="entry name" value="ATPase_AAA_CS"/>
</dbReference>
<dbReference type="GO" id="GO:0005778">
    <property type="term" value="C:peroxisomal membrane"/>
    <property type="evidence" value="ECO:0007669"/>
    <property type="project" value="UniProtKB-SubCell"/>
</dbReference>
<feature type="domain" description="GIT Spa2 homology (SHD)" evidence="20">
    <location>
        <begin position="1109"/>
        <end position="1139"/>
    </location>
</feature>
<feature type="compositionally biased region" description="Low complexity" evidence="18">
    <location>
        <begin position="333"/>
        <end position="352"/>
    </location>
</feature>
<feature type="compositionally biased region" description="Polar residues" evidence="18">
    <location>
        <begin position="996"/>
        <end position="1017"/>
    </location>
</feature>
<evidence type="ECO:0000256" key="5">
    <source>
        <dbReference type="ARBA" id="ARBA00022593"/>
    </source>
</evidence>
<comment type="subcellular location">
    <subcellularLocation>
        <location evidence="1">Cytoplasm</location>
        <location evidence="1">Cytosol</location>
    </subcellularLocation>
    <subcellularLocation>
        <location evidence="15">Peroxisome membrane</location>
    </subcellularLocation>
</comment>
<evidence type="ECO:0000313" key="22">
    <source>
        <dbReference type="Proteomes" id="UP000383932"/>
    </source>
</evidence>
<dbReference type="FunFam" id="3.40.50.300:FF:000149">
    <property type="entry name" value="Nuclear valosin-containing protein-like"/>
    <property type="match status" value="1"/>
</dbReference>
<comment type="catalytic activity">
    <reaction evidence="16">
        <text>ATP + H2O = ADP + phosphate + H(+)</text>
        <dbReference type="Rhea" id="RHEA:13065"/>
        <dbReference type="ChEBI" id="CHEBI:15377"/>
        <dbReference type="ChEBI" id="CHEBI:15378"/>
        <dbReference type="ChEBI" id="CHEBI:30616"/>
        <dbReference type="ChEBI" id="CHEBI:43474"/>
        <dbReference type="ChEBI" id="CHEBI:456216"/>
    </reaction>
    <physiologicalReaction direction="left-to-right" evidence="16">
        <dbReference type="Rhea" id="RHEA:13066"/>
    </physiologicalReaction>
</comment>
<feature type="compositionally biased region" description="Basic and acidic residues" evidence="18">
    <location>
        <begin position="1277"/>
        <end position="1290"/>
    </location>
</feature>
<reference evidence="21 22" key="1">
    <citation type="journal article" date="2019" name="Fungal Biol. Biotechnol.">
        <title>Draft genome sequence of fastidious pathogen Ceratobasidium theobromae, which causes vascular-streak dieback in Theobroma cacao.</title>
        <authorList>
            <person name="Ali S.S."/>
            <person name="Asman A."/>
            <person name="Shao J."/>
            <person name="Firmansyah A.P."/>
            <person name="Susilo A.W."/>
            <person name="Rosmana A."/>
            <person name="McMahon P."/>
            <person name="Junaid M."/>
            <person name="Guest D."/>
            <person name="Kheng T.Y."/>
            <person name="Meinhardt L.W."/>
            <person name="Bailey B.A."/>
        </authorList>
    </citation>
    <scope>NUCLEOTIDE SEQUENCE [LARGE SCALE GENOMIC DNA]</scope>
    <source>
        <strain evidence="21 22">CT2</strain>
    </source>
</reference>
<feature type="region of interest" description="Disordered" evidence="18">
    <location>
        <begin position="1429"/>
        <end position="1449"/>
    </location>
</feature>
<dbReference type="InterPro" id="IPR050168">
    <property type="entry name" value="AAA_ATPase_domain"/>
</dbReference>
<dbReference type="Pfam" id="PF23742">
    <property type="entry name" value="VBS_C3G9"/>
    <property type="match status" value="1"/>
</dbReference>
<evidence type="ECO:0000256" key="1">
    <source>
        <dbReference type="ARBA" id="ARBA00004514"/>
    </source>
</evidence>
<dbReference type="SMART" id="SM00555">
    <property type="entry name" value="GIT"/>
    <property type="match status" value="2"/>
</dbReference>
<keyword evidence="4" id="KW-0963">Cytoplasm</keyword>
<protein>
    <recommendedName>
        <fullName evidence="14">Peroxisomal ATPase PEX1</fullName>
    </recommendedName>
    <alternativeName>
        <fullName evidence="13">Peroxin-1</fullName>
    </alternativeName>
</protein>
<dbReference type="InterPro" id="IPR013724">
    <property type="entry name" value="GIT_SHD"/>
</dbReference>
<evidence type="ECO:0000256" key="8">
    <source>
        <dbReference type="ARBA" id="ARBA00022801"/>
    </source>
</evidence>
<dbReference type="GO" id="GO:0005829">
    <property type="term" value="C:cytosol"/>
    <property type="evidence" value="ECO:0007669"/>
    <property type="project" value="UniProtKB-SubCell"/>
</dbReference>
<evidence type="ECO:0000256" key="12">
    <source>
        <dbReference type="ARBA" id="ARBA00023140"/>
    </source>
</evidence>
<feature type="region of interest" description="Disordered" evidence="18">
    <location>
        <begin position="157"/>
        <end position="188"/>
    </location>
</feature>
<accession>A0A5N5QIY3</accession>
<keyword evidence="6" id="KW-0677">Repeat</keyword>
<feature type="region of interest" description="Disordered" evidence="18">
    <location>
        <begin position="328"/>
        <end position="356"/>
    </location>
</feature>
<dbReference type="InterPro" id="IPR027417">
    <property type="entry name" value="P-loop_NTPase"/>
</dbReference>
<evidence type="ECO:0000256" key="4">
    <source>
        <dbReference type="ARBA" id="ARBA00022490"/>
    </source>
</evidence>
<dbReference type="Pfam" id="PF12205">
    <property type="entry name" value="GIT1_C"/>
    <property type="match status" value="1"/>
</dbReference>
<evidence type="ECO:0000313" key="21">
    <source>
        <dbReference type="EMBL" id="KAB5591599.1"/>
    </source>
</evidence>
<dbReference type="SMART" id="SM00382">
    <property type="entry name" value="AAA"/>
    <property type="match status" value="2"/>
</dbReference>